<keyword evidence="1" id="KW-0812">Transmembrane</keyword>
<organism evidence="2 3">
    <name type="scientific">Jeotgalibaca arthritidis</name>
    <dbReference type="NCBI Taxonomy" id="1868794"/>
    <lineage>
        <taxon>Bacteria</taxon>
        <taxon>Bacillati</taxon>
        <taxon>Bacillota</taxon>
        <taxon>Bacilli</taxon>
        <taxon>Lactobacillales</taxon>
        <taxon>Carnobacteriaceae</taxon>
        <taxon>Jeotgalibaca</taxon>
    </lineage>
</organism>
<evidence type="ECO:0000313" key="2">
    <source>
        <dbReference type="EMBL" id="QII81325.1"/>
    </source>
</evidence>
<dbReference type="RefSeq" id="WP_166160855.1">
    <property type="nucleotide sequence ID" value="NZ_CP049740.1"/>
</dbReference>
<dbReference type="AlphaFoldDB" id="A0A6G7K7U8"/>
<dbReference type="KEGG" id="jar:G7057_01765"/>
<dbReference type="Proteomes" id="UP000501451">
    <property type="component" value="Chromosome"/>
</dbReference>
<reference evidence="2 3" key="1">
    <citation type="journal article" date="2017" name="Int. J. Syst. Evol. Microbiol.">
        <title>Jeotgalibaca porci sp. nov. and Jeotgalibaca arthritidis sp. nov., isolated from pigs, and emended description of the genus Jeotgalibaca.</title>
        <authorList>
            <person name="Zamora L."/>
            <person name="Perez-Sancho M."/>
            <person name="Dominguez L."/>
            <person name="Fernandez-Garayzabal J.F."/>
            <person name="Vela A.I."/>
        </authorList>
    </citation>
    <scope>NUCLEOTIDE SEQUENCE [LARGE SCALE GENOMIC DNA]</scope>
    <source>
        <strain evidence="2 3">CECT 9157</strain>
    </source>
</reference>
<keyword evidence="1" id="KW-0472">Membrane</keyword>
<dbReference type="Pfam" id="PF11667">
    <property type="entry name" value="DUF3267"/>
    <property type="match status" value="1"/>
</dbReference>
<keyword evidence="3" id="KW-1185">Reference proteome</keyword>
<evidence type="ECO:0000313" key="3">
    <source>
        <dbReference type="Proteomes" id="UP000501451"/>
    </source>
</evidence>
<evidence type="ECO:0000256" key="1">
    <source>
        <dbReference type="SAM" id="Phobius"/>
    </source>
</evidence>
<dbReference type="EMBL" id="CP049740">
    <property type="protein sequence ID" value="QII81325.1"/>
    <property type="molecule type" value="Genomic_DNA"/>
</dbReference>
<sequence length="184" mass="20751">MTLIKEIDLLESKKTIIWLNVASVILMILFIFFFGFIATLILGNGAFEQHFDLSTSFKGFLIMFGIVIVHELIHGLFFKLFNPEGKVKFGFKNGMAYATSPQSIYTKGQFSIIILAPFVIINSLIFIAFLLGWFQGIAFIFFSAFHAASCVGDFYFILLLLTTEKGAYVEDTEVGITFYRSNQA</sequence>
<gene>
    <name evidence="2" type="ORF">G7057_01765</name>
</gene>
<feature type="transmembrane region" description="Helical" evidence="1">
    <location>
        <begin position="21"/>
        <end position="47"/>
    </location>
</feature>
<proteinExistence type="predicted"/>
<feature type="transmembrane region" description="Helical" evidence="1">
    <location>
        <begin position="59"/>
        <end position="78"/>
    </location>
</feature>
<feature type="transmembrane region" description="Helical" evidence="1">
    <location>
        <begin position="137"/>
        <end position="161"/>
    </location>
</feature>
<accession>A0A6G7K7U8</accession>
<dbReference type="InterPro" id="IPR021683">
    <property type="entry name" value="DUF3267"/>
</dbReference>
<feature type="transmembrane region" description="Helical" evidence="1">
    <location>
        <begin position="110"/>
        <end position="131"/>
    </location>
</feature>
<name>A0A6G7K7U8_9LACT</name>
<protein>
    <submittedName>
        <fullName evidence="2">DUF3267 domain-containing protein</fullName>
    </submittedName>
</protein>
<keyword evidence="1" id="KW-1133">Transmembrane helix</keyword>